<protein>
    <recommendedName>
        <fullName evidence="2">Phage tail collar domain containing protein</fullName>
    </recommendedName>
</protein>
<evidence type="ECO:0000313" key="1">
    <source>
        <dbReference type="EMBL" id="CAB5212622.1"/>
    </source>
</evidence>
<gene>
    <name evidence="1" type="ORF">UFOVP188_36</name>
</gene>
<sequence>MAVNLSPIGNSEQFFDNNGAPLNGGLIYTYQAGSSTALATYTDISGSIPNSNPIVLDASGRLPNEVWLTYGFNYKFILQTSAGVTIGTYDNIYGIVGVQSAVGTTIPAGMISLWYGSIGSVPTGWYLCDGSNGTPDLRDRFIIGAGSSYSVGSTGGATTHTLTTTEMPSHTHTATFTGNALPPHSHTGGFNLVSSVPAGSNLVAGTNPSTGSTSAGTPSGTVTVDATGSGASFSILNPYYALAYVMKS</sequence>
<organism evidence="1">
    <name type="scientific">uncultured Caudovirales phage</name>
    <dbReference type="NCBI Taxonomy" id="2100421"/>
    <lineage>
        <taxon>Viruses</taxon>
        <taxon>Duplodnaviria</taxon>
        <taxon>Heunggongvirae</taxon>
        <taxon>Uroviricota</taxon>
        <taxon>Caudoviricetes</taxon>
        <taxon>Peduoviridae</taxon>
        <taxon>Maltschvirus</taxon>
        <taxon>Maltschvirus maltsch</taxon>
    </lineage>
</organism>
<dbReference type="CDD" id="cd22641">
    <property type="entry name" value="C24-like"/>
    <property type="match status" value="1"/>
</dbReference>
<accession>A0A6J7WG31</accession>
<reference evidence="1" key="1">
    <citation type="submission" date="2020-05" db="EMBL/GenBank/DDBJ databases">
        <authorList>
            <person name="Chiriac C."/>
            <person name="Salcher M."/>
            <person name="Ghai R."/>
            <person name="Kavagutti S V."/>
        </authorList>
    </citation>
    <scope>NUCLEOTIDE SEQUENCE</scope>
</reference>
<name>A0A6J7WG31_9CAUD</name>
<dbReference type="SUPFAM" id="SSF88874">
    <property type="entry name" value="Receptor-binding domain of short tail fibre protein gp12"/>
    <property type="match status" value="1"/>
</dbReference>
<dbReference type="EMBL" id="LR798236">
    <property type="protein sequence ID" value="CAB5212622.1"/>
    <property type="molecule type" value="Genomic_DNA"/>
</dbReference>
<evidence type="ECO:0008006" key="2">
    <source>
        <dbReference type="Google" id="ProtNLM"/>
    </source>
</evidence>
<proteinExistence type="predicted"/>